<reference evidence="2 3" key="1">
    <citation type="journal article" date="2019" name="Commun. Biol.">
        <title>The bagworm genome reveals a unique fibroin gene that provides high tensile strength.</title>
        <authorList>
            <person name="Kono N."/>
            <person name="Nakamura H."/>
            <person name="Ohtoshi R."/>
            <person name="Tomita M."/>
            <person name="Numata K."/>
            <person name="Arakawa K."/>
        </authorList>
    </citation>
    <scope>NUCLEOTIDE SEQUENCE [LARGE SCALE GENOMIC DNA]</scope>
</reference>
<evidence type="ECO:0000256" key="1">
    <source>
        <dbReference type="SAM" id="MobiDB-lite"/>
    </source>
</evidence>
<protein>
    <submittedName>
        <fullName evidence="2">Uncharacterized protein</fullName>
    </submittedName>
</protein>
<proteinExistence type="predicted"/>
<keyword evidence="3" id="KW-1185">Reference proteome</keyword>
<comment type="caution">
    <text evidence="2">The sequence shown here is derived from an EMBL/GenBank/DDBJ whole genome shotgun (WGS) entry which is preliminary data.</text>
</comment>
<feature type="compositionally biased region" description="Polar residues" evidence="1">
    <location>
        <begin position="76"/>
        <end position="95"/>
    </location>
</feature>
<dbReference type="Proteomes" id="UP000299102">
    <property type="component" value="Unassembled WGS sequence"/>
</dbReference>
<feature type="region of interest" description="Disordered" evidence="1">
    <location>
        <begin position="61"/>
        <end position="95"/>
    </location>
</feature>
<evidence type="ECO:0000313" key="2">
    <source>
        <dbReference type="EMBL" id="GBP75063.1"/>
    </source>
</evidence>
<dbReference type="EMBL" id="BGZK01001234">
    <property type="protein sequence ID" value="GBP75063.1"/>
    <property type="molecule type" value="Genomic_DNA"/>
</dbReference>
<evidence type="ECO:0000313" key="3">
    <source>
        <dbReference type="Proteomes" id="UP000299102"/>
    </source>
</evidence>
<gene>
    <name evidence="2" type="ORF">EVAR_48743_1</name>
</gene>
<dbReference type="AlphaFoldDB" id="A0A4C1YIF8"/>
<name>A0A4C1YIF8_EUMVA</name>
<organism evidence="2 3">
    <name type="scientific">Eumeta variegata</name>
    <name type="common">Bagworm moth</name>
    <name type="synonym">Eumeta japonica</name>
    <dbReference type="NCBI Taxonomy" id="151549"/>
    <lineage>
        <taxon>Eukaryota</taxon>
        <taxon>Metazoa</taxon>
        <taxon>Ecdysozoa</taxon>
        <taxon>Arthropoda</taxon>
        <taxon>Hexapoda</taxon>
        <taxon>Insecta</taxon>
        <taxon>Pterygota</taxon>
        <taxon>Neoptera</taxon>
        <taxon>Endopterygota</taxon>
        <taxon>Lepidoptera</taxon>
        <taxon>Glossata</taxon>
        <taxon>Ditrysia</taxon>
        <taxon>Tineoidea</taxon>
        <taxon>Psychidae</taxon>
        <taxon>Oiketicinae</taxon>
        <taxon>Eumeta</taxon>
    </lineage>
</organism>
<sequence length="121" mass="13488">MFPNFVCCFASPARQRVFRAGNIRVKVESPRECFLVGKIPHNPVSRSRAGIFRREDFYTSSNQNRSAAADGEATRRGSSPPQKLSSTTTTAFQSEPIQVEEQSSFTLVDFEPDRKSVVVSV</sequence>
<accession>A0A4C1YIF8</accession>